<dbReference type="InterPro" id="IPR017853">
    <property type="entry name" value="GH"/>
</dbReference>
<dbReference type="PANTHER" id="PTHR30480">
    <property type="entry name" value="BETA-HEXOSAMINIDASE-RELATED"/>
    <property type="match status" value="1"/>
</dbReference>
<feature type="domain" description="Beta-lactamase-related" evidence="7">
    <location>
        <begin position="580"/>
        <end position="964"/>
    </location>
</feature>
<keyword evidence="10" id="KW-1185">Reference proteome</keyword>
<keyword evidence="6" id="KW-0732">Signal</keyword>
<keyword evidence="4 9" id="KW-0378">Hydrolase</keyword>
<dbReference type="InterPro" id="IPR050226">
    <property type="entry name" value="NagZ_Beta-hexosaminidase"/>
</dbReference>
<evidence type="ECO:0000313" key="9">
    <source>
        <dbReference type="EMBL" id="MBD8041948.1"/>
    </source>
</evidence>
<dbReference type="Proteomes" id="UP000620874">
    <property type="component" value="Unassembled WGS sequence"/>
</dbReference>
<gene>
    <name evidence="9" type="ORF">H9625_16185</name>
</gene>
<dbReference type="EMBL" id="JACSPP010000083">
    <property type="protein sequence ID" value="MBD8041948.1"/>
    <property type="molecule type" value="Genomic_DNA"/>
</dbReference>
<dbReference type="InterPro" id="IPR001764">
    <property type="entry name" value="Glyco_hydro_3_N"/>
</dbReference>
<dbReference type="InterPro" id="IPR036962">
    <property type="entry name" value="Glyco_hydro_3_N_sf"/>
</dbReference>
<comment type="caution">
    <text evidence="9">The sequence shown here is derived from an EMBL/GenBank/DDBJ whole genome shotgun (WGS) entry which is preliminary data.</text>
</comment>
<accession>A0ABR8YCT1</accession>
<comment type="similarity">
    <text evidence="2">Belongs to the glycosyl hydrolase 3 family.</text>
</comment>
<dbReference type="PANTHER" id="PTHR30480:SF13">
    <property type="entry name" value="BETA-HEXOSAMINIDASE"/>
    <property type="match status" value="1"/>
</dbReference>
<reference evidence="9 10" key="1">
    <citation type="submission" date="2020-08" db="EMBL/GenBank/DDBJ databases">
        <title>A Genomic Blueprint of the Chicken Gut Microbiome.</title>
        <authorList>
            <person name="Gilroy R."/>
            <person name="Ravi A."/>
            <person name="Getino M."/>
            <person name="Pursley I."/>
            <person name="Horton D.L."/>
            <person name="Alikhan N.-F."/>
            <person name="Baker D."/>
            <person name="Gharbi K."/>
            <person name="Hall N."/>
            <person name="Watson M."/>
            <person name="Adriaenssens E.M."/>
            <person name="Foster-Nyarko E."/>
            <person name="Jarju S."/>
            <person name="Secka A."/>
            <person name="Antonio M."/>
            <person name="Oren A."/>
            <person name="Chaudhuri R."/>
            <person name="La Ragione R.M."/>
            <person name="Hildebrand F."/>
            <person name="Pallen M.J."/>
        </authorList>
    </citation>
    <scope>NUCLEOTIDE SEQUENCE [LARGE SCALE GENOMIC DNA]</scope>
    <source>
        <strain evidence="9 10">Sa1CVN1</strain>
    </source>
</reference>
<proteinExistence type="inferred from homology"/>
<dbReference type="SUPFAM" id="SSF51445">
    <property type="entry name" value="(Trans)glycosidases"/>
    <property type="match status" value="1"/>
</dbReference>
<feature type="signal peptide" evidence="6">
    <location>
        <begin position="1"/>
        <end position="19"/>
    </location>
</feature>
<evidence type="ECO:0000256" key="1">
    <source>
        <dbReference type="ARBA" id="ARBA00001231"/>
    </source>
</evidence>
<dbReference type="Gene3D" id="3.40.710.10">
    <property type="entry name" value="DD-peptidase/beta-lactamase superfamily"/>
    <property type="match status" value="1"/>
</dbReference>
<feature type="domain" description="Glycoside hydrolase family 3 N-terminal" evidence="8">
    <location>
        <begin position="47"/>
        <end position="357"/>
    </location>
</feature>
<dbReference type="EC" id="3.2.1.52" evidence="3"/>
<evidence type="ECO:0000313" key="10">
    <source>
        <dbReference type="Proteomes" id="UP000620874"/>
    </source>
</evidence>
<dbReference type="InterPro" id="IPR001466">
    <property type="entry name" value="Beta-lactam-related"/>
</dbReference>
<evidence type="ECO:0000256" key="4">
    <source>
        <dbReference type="ARBA" id="ARBA00022801"/>
    </source>
</evidence>
<comment type="catalytic activity">
    <reaction evidence="1">
        <text>Hydrolysis of terminal non-reducing N-acetyl-D-hexosamine residues in N-acetyl-beta-D-hexosaminides.</text>
        <dbReference type="EC" id="3.2.1.52"/>
    </reaction>
</comment>
<keyword evidence="5" id="KW-0326">Glycosidase</keyword>
<evidence type="ECO:0000259" key="7">
    <source>
        <dbReference type="Pfam" id="PF00144"/>
    </source>
</evidence>
<feature type="chain" id="PRO_5047327699" description="beta-N-acetylhexosaminidase" evidence="6">
    <location>
        <begin position="20"/>
        <end position="988"/>
    </location>
</feature>
<evidence type="ECO:0000256" key="2">
    <source>
        <dbReference type="ARBA" id="ARBA00005336"/>
    </source>
</evidence>
<evidence type="ECO:0000256" key="5">
    <source>
        <dbReference type="ARBA" id="ARBA00023295"/>
    </source>
</evidence>
<name>A0ABR8YCT1_9BACT</name>
<sequence length="988" mass="110552">MRKAVVLYICLLLSVWVEAHTMPSVLSQVKDTAACRRWVESRLSEMTLKQKIGQLFIHTVDPVTAPRNKAQIRKAIEEYGLGGLLFAKGRIDQQVQLTNLAQQWSRIPLLITFDGEWGLAMRLKDTPEFPKNRILGCVQDDSLIYRYGREVARQLREIGVQVNFAPVADVDNNPGNPVINTRSFGSNPKEVARKVIAYARGLEDGGVLAVCKHFPGHGDTDVDSHKALPVLPFDRARMDSIELYPFRRAIDAGVSGMMVGHLQVPELEEKPASISSDIITTMLQDEFHFSGLVFTDALEMRGIRQADDVCAQALLAGNDLLLAPRNLKREMTGVMNAIKKGLLTEEVITEKCRKVLTFKYALGLSQRPVVDEKDLKSRIRIPETDSLLLALDKAAVTVLKDSLEMLPLELALSGNVLLSISPSIVDSYPFYNGLQESITINWVHARVDSLQSIRKRLCTAQQVIVALHQKDYESYVPFLQELAADKPLVVVSFVPQEDLKTMLPVLQHASAVVQAHVGTEAVQRYVAKVMTGRDKVTGRLSVGIPGWCQAGVGITIDPDCPYLYTPEDFGMDSRILARIDTIAQEGIDAQAYPGCHVLILKDGYPVYNKCFGTFTYDGSRKVKENDLYDLASLSKVTGTLLAVMKLYDEGKFGLTDRVSQYLPMLEDTRKSRITVQDLLFHESGLPAYWAFYKEAIDSKSCKGGLFRKKYDRYHTLQVDENLYACTGFVYKKEWVSSVRTGKYVLPLSDSLYLNADFRKEINRQLADIPLKGHSYRYSCLNFMLLKELVESVAGVALDVYLDSVFYKPMGLVHTAYNPLHRFDKSQIVPTAAEDFLRRTELQGYVNDEIAAFMGGVSGNAGLFSTAHDVGAVFQMLLDRGVYGGHRYLSRATCDLFITLQSEESRRGLGFDKPDTGHPEHSPCAAEAPQGVFGHTGFTGTCAWADPENDLVFVFLSNRTYPRAFNHKNLTKLNIRTRMQQAMYQSIKR</sequence>
<dbReference type="Pfam" id="PF00933">
    <property type="entry name" value="Glyco_hydro_3"/>
    <property type="match status" value="1"/>
</dbReference>
<evidence type="ECO:0000259" key="8">
    <source>
        <dbReference type="Pfam" id="PF00933"/>
    </source>
</evidence>
<dbReference type="RefSeq" id="WP_191765334.1">
    <property type="nucleotide sequence ID" value="NZ_JACSPP010000083.1"/>
</dbReference>
<dbReference type="GO" id="GO:0016787">
    <property type="term" value="F:hydrolase activity"/>
    <property type="evidence" value="ECO:0007669"/>
    <property type="project" value="UniProtKB-KW"/>
</dbReference>
<dbReference type="InterPro" id="IPR012338">
    <property type="entry name" value="Beta-lactam/transpept-like"/>
</dbReference>
<dbReference type="Gene3D" id="3.20.20.300">
    <property type="entry name" value="Glycoside hydrolase, family 3, N-terminal domain"/>
    <property type="match status" value="1"/>
</dbReference>
<dbReference type="Pfam" id="PF00144">
    <property type="entry name" value="Beta-lactamase"/>
    <property type="match status" value="1"/>
</dbReference>
<evidence type="ECO:0000256" key="3">
    <source>
        <dbReference type="ARBA" id="ARBA00012663"/>
    </source>
</evidence>
<protein>
    <recommendedName>
        <fullName evidence="3">beta-N-acetylhexosaminidase</fullName>
        <ecNumber evidence="3">3.2.1.52</ecNumber>
    </recommendedName>
</protein>
<organism evidence="9 10">
    <name type="scientific">Phocaeicola intestinalis</name>
    <dbReference type="NCBI Taxonomy" id="2762212"/>
    <lineage>
        <taxon>Bacteria</taxon>
        <taxon>Pseudomonadati</taxon>
        <taxon>Bacteroidota</taxon>
        <taxon>Bacteroidia</taxon>
        <taxon>Bacteroidales</taxon>
        <taxon>Bacteroidaceae</taxon>
        <taxon>Phocaeicola</taxon>
    </lineage>
</organism>
<evidence type="ECO:0000256" key="6">
    <source>
        <dbReference type="SAM" id="SignalP"/>
    </source>
</evidence>
<dbReference type="SUPFAM" id="SSF56601">
    <property type="entry name" value="beta-lactamase/transpeptidase-like"/>
    <property type="match status" value="1"/>
</dbReference>